<dbReference type="GO" id="GO:0043709">
    <property type="term" value="P:cell adhesion involved in single-species biofilm formation"/>
    <property type="evidence" value="ECO:0007669"/>
    <property type="project" value="TreeGrafter"/>
</dbReference>
<evidence type="ECO:0000259" key="3">
    <source>
        <dbReference type="PROSITE" id="PS50887"/>
    </source>
</evidence>
<name>A0A837NZB0_VIBSP</name>
<dbReference type="InterPro" id="IPR050469">
    <property type="entry name" value="Diguanylate_Cyclase"/>
</dbReference>
<dbReference type="GO" id="GO:0005886">
    <property type="term" value="C:plasma membrane"/>
    <property type="evidence" value="ECO:0007669"/>
    <property type="project" value="TreeGrafter"/>
</dbReference>
<protein>
    <recommendedName>
        <fullName evidence="1">diguanylate cyclase</fullName>
        <ecNumber evidence="1">2.7.7.65</ecNumber>
    </recommendedName>
</protein>
<reference evidence="4 5" key="1">
    <citation type="submission" date="2015-08" db="EMBL/GenBank/DDBJ databases">
        <title>Draft Genome Sequence of Vibrio splendidus UCD-SED7.</title>
        <authorList>
            <person name="Lee R.D."/>
            <person name="Lang J.M."/>
            <person name="Coil D.A."/>
            <person name="Jospin G."/>
            <person name="Eisen J.A."/>
        </authorList>
    </citation>
    <scope>NUCLEOTIDE SEQUENCE [LARGE SCALE GENOMIC DNA]</scope>
    <source>
        <strain evidence="4 5">UCD-SED7</strain>
    </source>
</reference>
<dbReference type="RefSeq" id="WP_054545533.1">
    <property type="nucleotide sequence ID" value="NZ_LIZK01000001.1"/>
</dbReference>
<keyword evidence="2" id="KW-0812">Transmembrane</keyword>
<dbReference type="CDD" id="cd01949">
    <property type="entry name" value="GGDEF"/>
    <property type="match status" value="1"/>
</dbReference>
<dbReference type="InterPro" id="IPR029787">
    <property type="entry name" value="Nucleotide_cyclase"/>
</dbReference>
<dbReference type="AlphaFoldDB" id="A0A837NZB0"/>
<keyword evidence="2" id="KW-1133">Transmembrane helix</keyword>
<dbReference type="SMART" id="SM00267">
    <property type="entry name" value="GGDEF"/>
    <property type="match status" value="1"/>
</dbReference>
<dbReference type="PANTHER" id="PTHR45138">
    <property type="entry name" value="REGULATORY COMPONENTS OF SENSORY TRANSDUCTION SYSTEM"/>
    <property type="match status" value="1"/>
</dbReference>
<evidence type="ECO:0000313" key="5">
    <source>
        <dbReference type="Proteomes" id="UP000050463"/>
    </source>
</evidence>
<organism evidence="4 5">
    <name type="scientific">Vibrio splendidus</name>
    <dbReference type="NCBI Taxonomy" id="29497"/>
    <lineage>
        <taxon>Bacteria</taxon>
        <taxon>Pseudomonadati</taxon>
        <taxon>Pseudomonadota</taxon>
        <taxon>Gammaproteobacteria</taxon>
        <taxon>Vibrionales</taxon>
        <taxon>Vibrionaceae</taxon>
        <taxon>Vibrio</taxon>
    </lineage>
</organism>
<comment type="caution">
    <text evidence="4">The sequence shown here is derived from an EMBL/GenBank/DDBJ whole genome shotgun (WGS) entry which is preliminary data.</text>
</comment>
<gene>
    <name evidence="4" type="ORF">AN168_00085</name>
</gene>
<dbReference type="InterPro" id="IPR000160">
    <property type="entry name" value="GGDEF_dom"/>
</dbReference>
<evidence type="ECO:0000256" key="1">
    <source>
        <dbReference type="ARBA" id="ARBA00012528"/>
    </source>
</evidence>
<dbReference type="InterPro" id="IPR043128">
    <property type="entry name" value="Rev_trsase/Diguanyl_cyclase"/>
</dbReference>
<dbReference type="Gene3D" id="3.30.70.270">
    <property type="match status" value="1"/>
</dbReference>
<dbReference type="EC" id="2.7.7.65" evidence="1"/>
<dbReference type="NCBIfam" id="TIGR00254">
    <property type="entry name" value="GGDEF"/>
    <property type="match status" value="1"/>
</dbReference>
<accession>A0A837NZB0</accession>
<feature type="domain" description="GGDEF" evidence="3">
    <location>
        <begin position="340"/>
        <end position="461"/>
    </location>
</feature>
<keyword evidence="2" id="KW-0472">Membrane</keyword>
<dbReference type="PANTHER" id="PTHR45138:SF24">
    <property type="entry name" value="DIGUANYLATE CYCLASE DGCC-RELATED"/>
    <property type="match status" value="1"/>
</dbReference>
<dbReference type="PROSITE" id="PS50887">
    <property type="entry name" value="GGDEF"/>
    <property type="match status" value="1"/>
</dbReference>
<proteinExistence type="predicted"/>
<evidence type="ECO:0000313" key="4">
    <source>
        <dbReference type="EMBL" id="KPL95738.1"/>
    </source>
</evidence>
<dbReference type="Pfam" id="PF00990">
    <property type="entry name" value="GGDEF"/>
    <property type="match status" value="1"/>
</dbReference>
<evidence type="ECO:0000256" key="2">
    <source>
        <dbReference type="SAM" id="Phobius"/>
    </source>
</evidence>
<dbReference type="EMBL" id="LIZK01000001">
    <property type="protein sequence ID" value="KPL95738.1"/>
    <property type="molecule type" value="Genomic_DNA"/>
</dbReference>
<sequence length="461" mass="52484">MTTKRIIKLMPKFKMATISLIFSSSLFLLLIVTFGASTINNDIKMFDLSTLKLDKHKENIILFSLFTESQIYHTSGKGLYDMVSVDETNFSNSIFTLSDPELNRSEVIVRNIMHKISYYRSLGDDSNNFVYFYRSYSGLKYIFPDKLEKLTPIENFPSSDICSGEELCSTKVKEHQLADRVIISPPHTDVRTNEEVISIVAPVYERGEIIGDYVSNVNIGDYLTNGLEISYEKVNDINNVIVTYPGYPYLNFNHSKTVVADNETTYTYRYPYSKLFIDYCWVFVILFLASLNYLFYVSKAKITKDELVDAKHTALKDELTGLYNRRIYNEPSFNQAVLGKACSVIAIDGDQIKKINDNLGHNWGDEVIQHIAHSMKDVFRRDDFLVRVGGDEFIVIMPNCSFENAKKASEILKTQVTESKVASLGFDVSVSVGVAFKGASESLESVLYKADEKLYEQKAQR</sequence>
<dbReference type="GO" id="GO:0052621">
    <property type="term" value="F:diguanylate cyclase activity"/>
    <property type="evidence" value="ECO:0007669"/>
    <property type="project" value="UniProtKB-EC"/>
</dbReference>
<feature type="transmembrane region" description="Helical" evidence="2">
    <location>
        <begin position="276"/>
        <end position="296"/>
    </location>
</feature>
<dbReference type="Proteomes" id="UP000050463">
    <property type="component" value="Unassembled WGS sequence"/>
</dbReference>
<dbReference type="SUPFAM" id="SSF55073">
    <property type="entry name" value="Nucleotide cyclase"/>
    <property type="match status" value="1"/>
</dbReference>
<dbReference type="GO" id="GO:1902201">
    <property type="term" value="P:negative regulation of bacterial-type flagellum-dependent cell motility"/>
    <property type="evidence" value="ECO:0007669"/>
    <property type="project" value="TreeGrafter"/>
</dbReference>